<dbReference type="InterPro" id="IPR000719">
    <property type="entry name" value="Prot_kinase_dom"/>
</dbReference>
<dbReference type="GO" id="GO:0004674">
    <property type="term" value="F:protein serine/threonine kinase activity"/>
    <property type="evidence" value="ECO:0007669"/>
    <property type="project" value="UniProtKB-KW"/>
</dbReference>
<evidence type="ECO:0000256" key="5">
    <source>
        <dbReference type="ARBA" id="ARBA00022840"/>
    </source>
</evidence>
<feature type="region of interest" description="Disordered" evidence="7">
    <location>
        <begin position="21"/>
        <end position="49"/>
    </location>
</feature>
<protein>
    <recommendedName>
        <fullName evidence="8">Protein kinase domain-containing protein</fullName>
    </recommendedName>
</protein>
<dbReference type="Proteomes" id="UP000785679">
    <property type="component" value="Unassembled WGS sequence"/>
</dbReference>
<sequence>MESKPILQYLLMNNNNIVSTNQQKQQQQISQKNTAQTTAASPLTSQQQQPTPELMLGQYQVIEKVGSGTFGAVYKCLDVQTDEIVAIKKMKKVYESAEDAYNIREIRVLRQLNEIKHPNIVQVRKVAFEGTTLYIVFEHLDMNLTEYMKEKARKEQRKLSEEEVRIIIKQVLQAMDFLHTKGFLHRDIKPENFIINRETLEVKMIDFGTSREVYNQRPPYTAYVSTRWYRAPECALRTYYYGPQSDIFAVGCVMAELFLGMPIFPGQSELNQVDTIFKILGTPPKEHWREGYDLAVKRNYTFTVHKKIPLKFLIEDVSQDCLDILDRMFAINPQFRPSASEILASPYFKNCIIGKQPKIITQGNLSFGITPTNKESKHVRLMSDDRRQPTASEEAVNPQGFIQGRRSSMQAHRAEIQQQQQAPPLQRDEIATYATKKAVAVHQPQRKRASNEYHLLNVINGAQNSQAQQQQRQVSQSNINLTAENQQYDYYSTVSKQSNRGQQQQPLSGSKKQLLAEVELSKWANSFRVRRDSAKQDMSELHLQRKTVQSFSKPKSSLEIDPDQQQLIIMKAQQQKQSQVKLYPNLKIAQKRHSALPIDQQLGVASMQDYQIQQLIQYASAQKQPQKQVAFNNDKTNRFARKRQSHPDWLSPDLQLSPLRITQASIKNTQQTQAAHKQLQQFFMGQHPQKSTLPKKAPVIVQQQVKKTSAFDRKSSHEVRSKHPVIAPISINMNTFVKNGSVIVAAPGSVVASKSNKIVIK</sequence>
<name>A0A8J8NVY3_HALGN</name>
<dbReference type="PANTHER" id="PTHR24055">
    <property type="entry name" value="MITOGEN-ACTIVATED PROTEIN KINASE"/>
    <property type="match status" value="1"/>
</dbReference>
<keyword evidence="3 6" id="KW-0547">Nucleotide-binding</keyword>
<feature type="region of interest" description="Disordered" evidence="7">
    <location>
        <begin position="385"/>
        <end position="426"/>
    </location>
</feature>
<dbReference type="SMART" id="SM00220">
    <property type="entry name" value="S_TKc"/>
    <property type="match status" value="1"/>
</dbReference>
<evidence type="ECO:0000259" key="8">
    <source>
        <dbReference type="PROSITE" id="PS50011"/>
    </source>
</evidence>
<evidence type="ECO:0000256" key="7">
    <source>
        <dbReference type="SAM" id="MobiDB-lite"/>
    </source>
</evidence>
<dbReference type="InterPro" id="IPR017441">
    <property type="entry name" value="Protein_kinase_ATP_BS"/>
</dbReference>
<keyword evidence="5 6" id="KW-0067">ATP-binding</keyword>
<dbReference type="SUPFAM" id="SSF56112">
    <property type="entry name" value="Protein kinase-like (PK-like)"/>
    <property type="match status" value="1"/>
</dbReference>
<dbReference type="PROSITE" id="PS00107">
    <property type="entry name" value="PROTEIN_KINASE_ATP"/>
    <property type="match status" value="1"/>
</dbReference>
<dbReference type="AlphaFoldDB" id="A0A8J8NVY3"/>
<feature type="domain" description="Protein kinase" evidence="8">
    <location>
        <begin position="59"/>
        <end position="348"/>
    </location>
</feature>
<keyword evidence="2" id="KW-0808">Transferase</keyword>
<dbReference type="EMBL" id="RRYP01004856">
    <property type="protein sequence ID" value="TNV82523.1"/>
    <property type="molecule type" value="Genomic_DNA"/>
</dbReference>
<keyword evidence="4" id="KW-0418">Kinase</keyword>
<gene>
    <name evidence="9" type="ORF">FGO68_gene3746</name>
</gene>
<reference evidence="9" key="1">
    <citation type="submission" date="2019-06" db="EMBL/GenBank/DDBJ databases">
        <authorList>
            <person name="Zheng W."/>
        </authorList>
    </citation>
    <scope>NUCLEOTIDE SEQUENCE</scope>
    <source>
        <strain evidence="9">QDHG01</strain>
    </source>
</reference>
<dbReference type="InterPro" id="IPR011009">
    <property type="entry name" value="Kinase-like_dom_sf"/>
</dbReference>
<keyword evidence="1" id="KW-0723">Serine/threonine-protein kinase</keyword>
<dbReference type="Gene3D" id="3.30.200.20">
    <property type="entry name" value="Phosphorylase Kinase, domain 1"/>
    <property type="match status" value="1"/>
</dbReference>
<proteinExistence type="predicted"/>
<accession>A0A8J8NVY3</accession>
<dbReference type="Pfam" id="PF00069">
    <property type="entry name" value="Pkinase"/>
    <property type="match status" value="1"/>
</dbReference>
<evidence type="ECO:0000256" key="3">
    <source>
        <dbReference type="ARBA" id="ARBA00022741"/>
    </source>
</evidence>
<evidence type="ECO:0000256" key="2">
    <source>
        <dbReference type="ARBA" id="ARBA00022679"/>
    </source>
</evidence>
<dbReference type="Gene3D" id="1.10.510.10">
    <property type="entry name" value="Transferase(Phosphotransferase) domain 1"/>
    <property type="match status" value="1"/>
</dbReference>
<evidence type="ECO:0000256" key="1">
    <source>
        <dbReference type="ARBA" id="ARBA00022527"/>
    </source>
</evidence>
<dbReference type="PROSITE" id="PS50011">
    <property type="entry name" value="PROTEIN_KINASE_DOM"/>
    <property type="match status" value="1"/>
</dbReference>
<evidence type="ECO:0000256" key="6">
    <source>
        <dbReference type="PROSITE-ProRule" id="PRU10141"/>
    </source>
</evidence>
<organism evidence="9 10">
    <name type="scientific">Halteria grandinella</name>
    <dbReference type="NCBI Taxonomy" id="5974"/>
    <lineage>
        <taxon>Eukaryota</taxon>
        <taxon>Sar</taxon>
        <taxon>Alveolata</taxon>
        <taxon>Ciliophora</taxon>
        <taxon>Intramacronucleata</taxon>
        <taxon>Spirotrichea</taxon>
        <taxon>Stichotrichia</taxon>
        <taxon>Sporadotrichida</taxon>
        <taxon>Halteriidae</taxon>
        <taxon>Halteria</taxon>
    </lineage>
</organism>
<dbReference type="FunFam" id="1.10.510.10:FF:000624">
    <property type="entry name" value="Mitogen-activated protein kinase"/>
    <property type="match status" value="1"/>
</dbReference>
<evidence type="ECO:0000256" key="4">
    <source>
        <dbReference type="ARBA" id="ARBA00022777"/>
    </source>
</evidence>
<dbReference type="GO" id="GO:0005524">
    <property type="term" value="F:ATP binding"/>
    <property type="evidence" value="ECO:0007669"/>
    <property type="project" value="UniProtKB-UniRule"/>
</dbReference>
<dbReference type="InterPro" id="IPR050117">
    <property type="entry name" value="MAPK"/>
</dbReference>
<dbReference type="PROSITE" id="PS00108">
    <property type="entry name" value="PROTEIN_KINASE_ST"/>
    <property type="match status" value="1"/>
</dbReference>
<dbReference type="InterPro" id="IPR008271">
    <property type="entry name" value="Ser/Thr_kinase_AS"/>
</dbReference>
<dbReference type="OrthoDB" id="2158884at2759"/>
<evidence type="ECO:0000313" key="10">
    <source>
        <dbReference type="Proteomes" id="UP000785679"/>
    </source>
</evidence>
<keyword evidence="10" id="KW-1185">Reference proteome</keyword>
<evidence type="ECO:0000313" key="9">
    <source>
        <dbReference type="EMBL" id="TNV82523.1"/>
    </source>
</evidence>
<comment type="caution">
    <text evidence="9">The sequence shown here is derived from an EMBL/GenBank/DDBJ whole genome shotgun (WGS) entry which is preliminary data.</text>
</comment>
<feature type="binding site" evidence="6">
    <location>
        <position position="89"/>
    </location>
    <ligand>
        <name>ATP</name>
        <dbReference type="ChEBI" id="CHEBI:30616"/>
    </ligand>
</feature>